<accession>A0A558R378</accession>
<sequence>MKLSGLAVAAGLLLASFGTATVAQAQAPTVAGWHEARYERGPDHRRLERHDRHDRRWNRDRRGWRNGRAYGRGHAYRQPHCRSEWRHGRRVRVCR</sequence>
<evidence type="ECO:0000313" key="3">
    <source>
        <dbReference type="Proteomes" id="UP000318681"/>
    </source>
</evidence>
<feature type="signal peptide" evidence="1">
    <location>
        <begin position="1"/>
        <end position="25"/>
    </location>
</feature>
<feature type="chain" id="PRO_5021931682" evidence="1">
    <location>
        <begin position="26"/>
        <end position="95"/>
    </location>
</feature>
<keyword evidence="1" id="KW-0732">Signal</keyword>
<dbReference type="RefSeq" id="WP_145151615.1">
    <property type="nucleotide sequence ID" value="NZ_VNIM01000041.1"/>
</dbReference>
<organism evidence="2 3">
    <name type="scientific">Alterirhizorhabdus solaris</name>
    <dbReference type="NCBI Taxonomy" id="2529389"/>
    <lineage>
        <taxon>Bacteria</taxon>
        <taxon>Pseudomonadati</taxon>
        <taxon>Pseudomonadota</taxon>
        <taxon>Alphaproteobacteria</taxon>
        <taxon>Sphingomonadales</taxon>
        <taxon>Rhizorhabdaceae</taxon>
        <taxon>Alterirhizorhabdus</taxon>
    </lineage>
</organism>
<evidence type="ECO:0000256" key="1">
    <source>
        <dbReference type="SAM" id="SignalP"/>
    </source>
</evidence>
<dbReference type="Proteomes" id="UP000318681">
    <property type="component" value="Unassembled WGS sequence"/>
</dbReference>
<name>A0A558R378_9SPHN</name>
<dbReference type="EMBL" id="VNIM01000041">
    <property type="protein sequence ID" value="TVV73845.1"/>
    <property type="molecule type" value="Genomic_DNA"/>
</dbReference>
<evidence type="ECO:0000313" key="2">
    <source>
        <dbReference type="EMBL" id="TVV73845.1"/>
    </source>
</evidence>
<gene>
    <name evidence="2" type="ORF">FOY91_11260</name>
</gene>
<reference evidence="2 3" key="1">
    <citation type="submission" date="2019-07" db="EMBL/GenBank/DDBJ databases">
        <title>Sphingomonas solaris sp. nov., isolated from a solar panel from Boston, Massachusetts.</title>
        <authorList>
            <person name="Tanner K."/>
            <person name="Pascual J."/>
            <person name="Mancuso C."/>
            <person name="Pereto J."/>
            <person name="Khalil A."/>
            <person name="Vilanova C."/>
        </authorList>
    </citation>
    <scope>NUCLEOTIDE SEQUENCE [LARGE SCALE GENOMIC DNA]</scope>
    <source>
        <strain evidence="2 3">R4DWN</strain>
    </source>
</reference>
<comment type="caution">
    <text evidence="2">The sequence shown here is derived from an EMBL/GenBank/DDBJ whole genome shotgun (WGS) entry which is preliminary data.</text>
</comment>
<proteinExistence type="predicted"/>
<keyword evidence="3" id="KW-1185">Reference proteome</keyword>
<dbReference type="AlphaFoldDB" id="A0A558R378"/>
<protein>
    <submittedName>
        <fullName evidence="2">Uncharacterized protein</fullName>
    </submittedName>
</protein>